<dbReference type="InterPro" id="IPR029016">
    <property type="entry name" value="GAF-like_dom_sf"/>
</dbReference>
<dbReference type="Pfam" id="PF01590">
    <property type="entry name" value="GAF"/>
    <property type="match status" value="1"/>
</dbReference>
<dbReference type="Gene3D" id="3.30.565.10">
    <property type="entry name" value="Histidine kinase-like ATPase, C-terminal domain"/>
    <property type="match status" value="1"/>
</dbReference>
<dbReference type="InterPro" id="IPR043150">
    <property type="entry name" value="Phytochrome_PHY_sf"/>
</dbReference>
<feature type="modified residue" description="4-aspartylphosphate" evidence="12">
    <location>
        <position position="783"/>
    </location>
</feature>
<dbReference type="GO" id="GO:0000160">
    <property type="term" value="P:phosphorelay signal transduction system"/>
    <property type="evidence" value="ECO:0007669"/>
    <property type="project" value="InterPro"/>
</dbReference>
<dbReference type="Pfam" id="PF00360">
    <property type="entry name" value="PHY"/>
    <property type="match status" value="1"/>
</dbReference>
<evidence type="ECO:0000256" key="3">
    <source>
        <dbReference type="ARBA" id="ARBA00022543"/>
    </source>
</evidence>
<dbReference type="SMART" id="SM00448">
    <property type="entry name" value="REC"/>
    <property type="match status" value="1"/>
</dbReference>
<evidence type="ECO:0000256" key="8">
    <source>
        <dbReference type="ARBA" id="ARBA00022777"/>
    </source>
</evidence>
<dbReference type="Gene3D" id="3.30.450.270">
    <property type="match status" value="1"/>
</dbReference>
<dbReference type="InterPro" id="IPR001294">
    <property type="entry name" value="Phytochrome"/>
</dbReference>
<evidence type="ECO:0000256" key="5">
    <source>
        <dbReference type="ARBA" id="ARBA00022606"/>
    </source>
</evidence>
<evidence type="ECO:0000313" key="17">
    <source>
        <dbReference type="Proteomes" id="UP000035017"/>
    </source>
</evidence>
<evidence type="ECO:0000256" key="10">
    <source>
        <dbReference type="ARBA" id="ARBA00022991"/>
    </source>
</evidence>
<dbReference type="PANTHER" id="PTHR41523">
    <property type="entry name" value="TWO-COMPONENT SYSTEM SENSOR PROTEIN"/>
    <property type="match status" value="1"/>
</dbReference>
<dbReference type="InterPro" id="IPR003018">
    <property type="entry name" value="GAF"/>
</dbReference>
<dbReference type="InterPro" id="IPR036890">
    <property type="entry name" value="HATPase_C_sf"/>
</dbReference>
<evidence type="ECO:0000256" key="7">
    <source>
        <dbReference type="ARBA" id="ARBA00022741"/>
    </source>
</evidence>
<evidence type="ECO:0000256" key="6">
    <source>
        <dbReference type="ARBA" id="ARBA00022679"/>
    </source>
</evidence>
<evidence type="ECO:0000256" key="2">
    <source>
        <dbReference type="ARBA" id="ARBA00012438"/>
    </source>
</evidence>
<evidence type="ECO:0000313" key="16">
    <source>
        <dbReference type="EMBL" id="KIQ02717.1"/>
    </source>
</evidence>
<dbReference type="Pfam" id="PF07536">
    <property type="entry name" value="HWE_HK"/>
    <property type="match status" value="1"/>
</dbReference>
<dbReference type="SMART" id="SM00911">
    <property type="entry name" value="HWE_HK"/>
    <property type="match status" value="1"/>
</dbReference>
<feature type="domain" description="Phytochrome chromophore attachment site" evidence="14">
    <location>
        <begin position="141"/>
        <end position="298"/>
    </location>
</feature>
<dbReference type="Gene3D" id="3.30.450.20">
    <property type="entry name" value="PAS domain"/>
    <property type="match status" value="1"/>
</dbReference>
<feature type="domain" description="Response regulatory" evidence="15">
    <location>
        <begin position="733"/>
        <end position="844"/>
    </location>
</feature>
<evidence type="ECO:0000256" key="9">
    <source>
        <dbReference type="ARBA" id="ARBA00022840"/>
    </source>
</evidence>
<keyword evidence="3" id="KW-0600">Photoreceptor protein</keyword>
<dbReference type="Proteomes" id="UP000035017">
    <property type="component" value="Unassembled WGS sequence"/>
</dbReference>
<evidence type="ECO:0000259" key="14">
    <source>
        <dbReference type="PROSITE" id="PS50046"/>
    </source>
</evidence>
<dbReference type="PRINTS" id="PR01033">
    <property type="entry name" value="PHYTOCHROME"/>
</dbReference>
<dbReference type="EC" id="2.7.13.3" evidence="2"/>
<dbReference type="GO" id="GO:0005524">
    <property type="term" value="F:ATP binding"/>
    <property type="evidence" value="ECO:0007669"/>
    <property type="project" value="UniProtKB-KW"/>
</dbReference>
<proteinExistence type="predicted"/>
<dbReference type="PROSITE" id="PS50046">
    <property type="entry name" value="PHYTOCHROME_2"/>
    <property type="match status" value="1"/>
</dbReference>
<keyword evidence="8" id="KW-0418">Kinase</keyword>
<dbReference type="SMART" id="SM00065">
    <property type="entry name" value="GAF"/>
    <property type="match status" value="1"/>
</dbReference>
<dbReference type="SUPFAM" id="SSF55781">
    <property type="entry name" value="GAF domain-like"/>
    <property type="match status" value="2"/>
</dbReference>
<reference evidence="16 17" key="1">
    <citation type="submission" date="2014-12" db="EMBL/GenBank/DDBJ databases">
        <title>16Stimator: statistical estimation of ribosomal gene copy numbers from draft genome assemblies.</title>
        <authorList>
            <person name="Perisin M.A."/>
            <person name="Vetter M."/>
            <person name="Gilbert J.A."/>
            <person name="Bergelson J."/>
        </authorList>
    </citation>
    <scope>NUCLEOTIDE SEQUENCE [LARGE SCALE GENOMIC DNA]</scope>
    <source>
        <strain evidence="16 17">MEJ076</strain>
    </source>
</reference>
<sequence>MTSPNQQVDLTNCDREPIHIPGYIQPHGCLIACDSAMRTVLRHSVNCAEMLGISASMTGKPIEEFLGATVVHDLRNALTVTANRSRPALLPSVKLPAGTLFDISIHRYKSVTIIELEPASEEAQPLHTAQLMIDRIREADSVDSLISRATRLVKAMLGYDRVMVYRFEQDGAGKVISEAKQPALESFLGQYFPASDIPQQARTLYLKNTLRIISNSNGERIAVEPVLDLSGEPLDLSFAHLRSVSPIHCEYLRNMGVSASMSISIIIDGQLWGLIACHHYSPRILPMPTRIAAEMFGEFFSLHLQALKQKRKLITAQEAHASLDKFLRLAAHHNNIEELVVENLVDFRSLLPCDGVAVWMNGRWCSQGHAPSEDMAPQLGRLVSSIAEGRVWATHSLIHNLPEAEHLSGEIAGVLAVPLSQVKDDYLLFFRRELVQTLNWGGNPEKSYETGPLGDRLTPRKSFALWKETVYKQAQPWTEDDRQIAEAARVALVEVAFRHSELMAGERAQAEVRQRMLNEELNHRVKNVLAIIKSLVGNPTQEGRTLEEYVSALKGRIQALSFAHDQVIRGEGGGLFRDLLDAELSPHRSPNAEVEARGPSVLLDARAFSVMALVLHELATNAAKYGALAPAGGKLSVLWELNDIGDCVVSWRETVPGTLTPPTRTGFGSALINRSVPYDLGGKSKITYTPHGIEAEILLPARHATPGPTTSAEAVAASERPYSRPYSPEEPLRVFLVEDQMLIAMDVEYMLEAHGITDIETATSSTTALEKLKNVTPDVGILDINLGSDTSIPVAHEFLRRGIPFMFATGYADGIMIPPEFSHVPVIHKPYDEDALLASIGKLVGKQVPA</sequence>
<name>A0A0D0J9R7_AGRTU</name>
<dbReference type="InterPro" id="IPR011102">
    <property type="entry name" value="Sig_transdc_His_kinase_HWE"/>
</dbReference>
<evidence type="ECO:0000256" key="4">
    <source>
        <dbReference type="ARBA" id="ARBA00022553"/>
    </source>
</evidence>
<dbReference type="PANTHER" id="PTHR41523:SF7">
    <property type="entry name" value="HISTIDINE KINASE"/>
    <property type="match status" value="1"/>
</dbReference>
<dbReference type="InterPro" id="IPR001789">
    <property type="entry name" value="Sig_transdc_resp-reg_receiver"/>
</dbReference>
<accession>A0A0D0J9R7</accession>
<gene>
    <name evidence="16" type="ORF">RU07_08850</name>
</gene>
<evidence type="ECO:0000256" key="11">
    <source>
        <dbReference type="ARBA" id="ARBA00023170"/>
    </source>
</evidence>
<dbReference type="GO" id="GO:0009881">
    <property type="term" value="F:photoreceptor activity"/>
    <property type="evidence" value="ECO:0007669"/>
    <property type="project" value="UniProtKB-KW"/>
</dbReference>
<dbReference type="SUPFAM" id="SSF52172">
    <property type="entry name" value="CheY-like"/>
    <property type="match status" value="1"/>
</dbReference>
<keyword evidence="6" id="KW-0808">Transferase</keyword>
<keyword evidence="7" id="KW-0547">Nucleotide-binding</keyword>
<dbReference type="Gene3D" id="3.40.50.2300">
    <property type="match status" value="1"/>
</dbReference>
<keyword evidence="9" id="KW-0067">ATP-binding</keyword>
<organism evidence="16 17">
    <name type="scientific">Agrobacterium tumefaciens</name>
    <dbReference type="NCBI Taxonomy" id="358"/>
    <lineage>
        <taxon>Bacteria</taxon>
        <taxon>Pseudomonadati</taxon>
        <taxon>Pseudomonadota</taxon>
        <taxon>Alphaproteobacteria</taxon>
        <taxon>Hyphomicrobiales</taxon>
        <taxon>Rhizobiaceae</taxon>
        <taxon>Rhizobium/Agrobacterium group</taxon>
        <taxon>Agrobacterium</taxon>
        <taxon>Agrobacterium tumefaciens complex</taxon>
    </lineage>
</organism>
<dbReference type="OrthoDB" id="9760752at2"/>
<evidence type="ECO:0000256" key="1">
    <source>
        <dbReference type="ARBA" id="ARBA00000085"/>
    </source>
</evidence>
<dbReference type="InterPro" id="IPR035965">
    <property type="entry name" value="PAS-like_dom_sf"/>
</dbReference>
<feature type="region of interest" description="Disordered" evidence="13">
    <location>
        <begin position="704"/>
        <end position="723"/>
    </location>
</feature>
<dbReference type="PIRSF" id="PIRSF036397">
    <property type="entry name" value="Bactrphtchrm_rec"/>
    <property type="match status" value="1"/>
</dbReference>
<dbReference type="GO" id="GO:0009584">
    <property type="term" value="P:detection of visible light"/>
    <property type="evidence" value="ECO:0007669"/>
    <property type="project" value="InterPro"/>
</dbReference>
<comment type="caution">
    <text evidence="16">The sequence shown here is derived from an EMBL/GenBank/DDBJ whole genome shotgun (WGS) entry which is preliminary data.</text>
</comment>
<dbReference type="Pfam" id="PF08446">
    <property type="entry name" value="PAS_2"/>
    <property type="match status" value="1"/>
</dbReference>
<dbReference type="InterPro" id="IPR013654">
    <property type="entry name" value="PAS_2"/>
</dbReference>
<dbReference type="Gene3D" id="3.30.450.40">
    <property type="match status" value="1"/>
</dbReference>
<evidence type="ECO:0000259" key="15">
    <source>
        <dbReference type="PROSITE" id="PS50110"/>
    </source>
</evidence>
<dbReference type="InterPro" id="IPR009219">
    <property type="entry name" value="Bactrphtchr_CheY"/>
</dbReference>
<dbReference type="Pfam" id="PF00072">
    <property type="entry name" value="Response_reg"/>
    <property type="match status" value="1"/>
</dbReference>
<keyword evidence="11" id="KW-0675">Receptor</keyword>
<dbReference type="InterPro" id="IPR016132">
    <property type="entry name" value="Phyto_chromo_attachment"/>
</dbReference>
<evidence type="ECO:0000256" key="13">
    <source>
        <dbReference type="SAM" id="MobiDB-lite"/>
    </source>
</evidence>
<dbReference type="GO" id="GO:0006355">
    <property type="term" value="P:regulation of DNA-templated transcription"/>
    <property type="evidence" value="ECO:0007669"/>
    <property type="project" value="InterPro"/>
</dbReference>
<keyword evidence="5" id="KW-0716">Sensory transduction</keyword>
<keyword evidence="10" id="KW-0157">Chromophore</keyword>
<dbReference type="SUPFAM" id="SSF55785">
    <property type="entry name" value="PYP-like sensor domain (PAS domain)"/>
    <property type="match status" value="1"/>
</dbReference>
<comment type="catalytic activity">
    <reaction evidence="1">
        <text>ATP + protein L-histidine = ADP + protein N-phospho-L-histidine.</text>
        <dbReference type="EC" id="2.7.13.3"/>
    </reaction>
</comment>
<dbReference type="GO" id="GO:0004673">
    <property type="term" value="F:protein histidine kinase activity"/>
    <property type="evidence" value="ECO:0007669"/>
    <property type="project" value="UniProtKB-EC"/>
</dbReference>
<protein>
    <recommendedName>
        <fullName evidence="2">histidine kinase</fullName>
        <ecNumber evidence="2">2.7.13.3</ecNumber>
    </recommendedName>
</protein>
<dbReference type="InterPro" id="IPR013515">
    <property type="entry name" value="Phytochrome_cen-reg"/>
</dbReference>
<keyword evidence="4 12" id="KW-0597">Phosphoprotein</keyword>
<dbReference type="PROSITE" id="PS50110">
    <property type="entry name" value="RESPONSE_REGULATORY"/>
    <property type="match status" value="1"/>
</dbReference>
<dbReference type="AlphaFoldDB" id="A0A0D0J9R7"/>
<evidence type="ECO:0000256" key="12">
    <source>
        <dbReference type="PROSITE-ProRule" id="PRU00169"/>
    </source>
</evidence>
<dbReference type="EMBL" id="JXQV01000009">
    <property type="protein sequence ID" value="KIQ02717.1"/>
    <property type="molecule type" value="Genomic_DNA"/>
</dbReference>
<dbReference type="InterPro" id="IPR011006">
    <property type="entry name" value="CheY-like_superfamily"/>
</dbReference>